<dbReference type="SUPFAM" id="SSF57667">
    <property type="entry name" value="beta-beta-alpha zinc fingers"/>
    <property type="match status" value="1"/>
</dbReference>
<comment type="caution">
    <text evidence="4">The sequence shown here is derived from an EMBL/GenBank/DDBJ whole genome shotgun (WGS) entry which is preliminary data.</text>
</comment>
<keyword evidence="1" id="KW-0862">Zinc</keyword>
<dbReference type="InterPro" id="IPR044925">
    <property type="entry name" value="His-Me_finger_sf"/>
</dbReference>
<feature type="compositionally biased region" description="Basic and acidic residues" evidence="2">
    <location>
        <begin position="170"/>
        <end position="183"/>
    </location>
</feature>
<feature type="region of interest" description="Disordered" evidence="2">
    <location>
        <begin position="104"/>
        <end position="185"/>
    </location>
</feature>
<dbReference type="Pfam" id="PF00096">
    <property type="entry name" value="zf-C2H2"/>
    <property type="match status" value="2"/>
</dbReference>
<evidence type="ECO:0000256" key="1">
    <source>
        <dbReference type="PROSITE-ProRule" id="PRU00042"/>
    </source>
</evidence>
<keyword evidence="5" id="KW-1185">Reference proteome</keyword>
<dbReference type="InterPro" id="IPR036236">
    <property type="entry name" value="Znf_C2H2_sf"/>
</dbReference>
<dbReference type="SUPFAM" id="SSF53098">
    <property type="entry name" value="Ribonuclease H-like"/>
    <property type="match status" value="1"/>
</dbReference>
<feature type="domain" description="C2H2-type" evidence="3">
    <location>
        <begin position="54"/>
        <end position="82"/>
    </location>
</feature>
<dbReference type="InterPro" id="IPR012337">
    <property type="entry name" value="RNaseH-like_sf"/>
</dbReference>
<dbReference type="PANTHER" id="PTHR31511">
    <property type="entry name" value="PROTEIN CBG23764"/>
    <property type="match status" value="1"/>
</dbReference>
<evidence type="ECO:0000313" key="5">
    <source>
        <dbReference type="Proteomes" id="UP001186944"/>
    </source>
</evidence>
<sequence length="1405" mass="163810">MSKHEVDEINDLDELNQWAADRGLKDDPFVDLRRLDLLSERLNPVTAASQECKHPCPVCGKKYKQRKHLLRHQRSVHGAKNTFQCTICQAEFNRKDSLERHIKLHQRKRKAESENADTSSKRKRIGNDPEYMKENVTSQGKDNWPAQNKELPTEKKFWRKRKAENENAEETNKRKKTEDDLGSSKENIPPITKCNWCTQNKVLLPGKKFCAGCGDLGRECRWCHRPLPERFYSKRTDVCDSCINRKERWAQSGGGNSTKALEGSVETTTLQPNAGNLWDILQFFIDNESSITTTLQEKLLNIRGIKWYLTLYVKFVKYNQNNEAVYAEPVFRSINFSLTNASEMKKQIAAAFQNLYNSYQNFERDGSGWTIDKILKLEISIAEYTPLSGSSYIPLPPRIKKKKAVLNIQNNDQKCFLWSIIASIHPVYRTDNPCRVSNYIQYEKELNTDGLVFPVPLSQIKHFEKKNEISVNVFGLENNEIFPLQITEERSSHHVNLLLFSKGEKRHYCLIRNLSRLLGDRTNHNGESFYCNYCLHGFCRQDLLDDHVPYCSPNGPQKLSFPKSEEQKWIEFKHINKQLRLPFVIYADFECFTSPVGSSAPNSSCTKAYQKHEPSGFCYYVKCSNDELSKPAYVYRGSNTLDHFFDRLMQEEKHICEVLDHVKPMSLSSEEEAAFQKSTKCHICEGELGADRVRDHDHLSGRYRGAAHSHCNLQYQFRRGKRSENRNFYIPVVFHNLRGYDLHLMMQSVGKLKESKISCIPNNMEKYISFSLDNLRFIDSYQFMNSPLEKLVGNLSNEGSKKFHNLNSHFPCEKERDLLLRKGVYPYDYMDSELKFADSKLPAIEDFYNRLTEEHLSEDNYHHAQNVWQTFHMKNMGQYHDLYLKTDVLLLADVFENFRDLCLAFYHLDPAHYYTSPGLAWEAMLKMTRVKLELLDDIDMVLMIEKGIRGGVSMISKKYAKANNPEVPEYDPTRPNTWISYLDMNNLYGTSMVNSLPERDFAWLNDEQLENLDIDTVPDDSETGYILEVDLEYPEHLHDDHSDYPLAPENFTITNEMLSPHTLMLREKLQIKSKPSAKLVPNLQHKKQYVTHYRNLKYYLSKGMVLTKIHRGIEFSQSPWMKPYIDFNTQKRSMAKNDFEKDFFKLMNNAVFGKTMENMRKRMNVELVNSKRRLRKLSSKPNFLSFKIFDEDLVAVNLKKANIVLNRPIYAGFCILELSKIFMYEFHYDYMTAKYGNRASLLFTDTDSLCYEVETNDIYEDMMSDLDRFDTSNFEKDHFLHSKKNCKVLGKMKDENGGKIVQEFIGLKPKMYSLMCQGGDEKRTAKGIKKYVIDKYLKHDAYKTSLSSHCSLKHSMNMIRSFNHQLYSITVTKTSLSPYDDKRYVLDSGVETLAHGHYRIASKIL</sequence>
<proteinExistence type="predicted"/>
<dbReference type="SMART" id="SM00355">
    <property type="entry name" value="ZnF_C2H2"/>
    <property type="match status" value="2"/>
</dbReference>
<dbReference type="InterPro" id="IPR043502">
    <property type="entry name" value="DNA/RNA_pol_sf"/>
</dbReference>
<evidence type="ECO:0000256" key="2">
    <source>
        <dbReference type="SAM" id="MobiDB-lite"/>
    </source>
</evidence>
<keyword evidence="1" id="KW-0863">Zinc-finger</keyword>
<accession>A0AA89C6T2</accession>
<dbReference type="InterPro" id="IPR013087">
    <property type="entry name" value="Znf_C2H2_type"/>
</dbReference>
<dbReference type="PANTHER" id="PTHR31511:SF12">
    <property type="entry name" value="RHO TERMINATION FACTOR N-TERMINAL DOMAIN-CONTAINING PROTEIN"/>
    <property type="match status" value="1"/>
</dbReference>
<keyword evidence="1" id="KW-0479">Metal-binding</keyword>
<dbReference type="PROSITE" id="PS00028">
    <property type="entry name" value="ZINC_FINGER_C2H2_1"/>
    <property type="match status" value="2"/>
</dbReference>
<name>A0AA89C6T2_PINIB</name>
<dbReference type="SUPFAM" id="SSF56672">
    <property type="entry name" value="DNA/RNA polymerases"/>
    <property type="match status" value="1"/>
</dbReference>
<reference evidence="4" key="1">
    <citation type="submission" date="2019-08" db="EMBL/GenBank/DDBJ databases">
        <title>The improved chromosome-level genome for the pearl oyster Pinctada fucata martensii using PacBio sequencing and Hi-C.</title>
        <authorList>
            <person name="Zheng Z."/>
        </authorList>
    </citation>
    <scope>NUCLEOTIDE SEQUENCE</scope>
    <source>
        <strain evidence="4">ZZ-2019</strain>
        <tissue evidence="4">Adductor muscle</tissue>
    </source>
</reference>
<evidence type="ECO:0000313" key="4">
    <source>
        <dbReference type="EMBL" id="KAK3108685.1"/>
    </source>
</evidence>
<evidence type="ECO:0000259" key="3">
    <source>
        <dbReference type="PROSITE" id="PS50157"/>
    </source>
</evidence>
<protein>
    <recommendedName>
        <fullName evidence="3">C2H2-type domain-containing protein</fullName>
    </recommendedName>
</protein>
<feature type="domain" description="C2H2-type" evidence="3">
    <location>
        <begin position="83"/>
        <end position="110"/>
    </location>
</feature>
<organism evidence="4 5">
    <name type="scientific">Pinctada imbricata</name>
    <name type="common">Atlantic pearl-oyster</name>
    <name type="synonym">Pinctada martensii</name>
    <dbReference type="NCBI Taxonomy" id="66713"/>
    <lineage>
        <taxon>Eukaryota</taxon>
        <taxon>Metazoa</taxon>
        <taxon>Spiralia</taxon>
        <taxon>Lophotrochozoa</taxon>
        <taxon>Mollusca</taxon>
        <taxon>Bivalvia</taxon>
        <taxon>Autobranchia</taxon>
        <taxon>Pteriomorphia</taxon>
        <taxon>Pterioida</taxon>
        <taxon>Pterioidea</taxon>
        <taxon>Pteriidae</taxon>
        <taxon>Pinctada</taxon>
    </lineage>
</organism>
<dbReference type="PROSITE" id="PS50157">
    <property type="entry name" value="ZINC_FINGER_C2H2_2"/>
    <property type="match status" value="2"/>
</dbReference>
<dbReference type="SUPFAM" id="SSF54060">
    <property type="entry name" value="His-Me finger endonucleases"/>
    <property type="match status" value="1"/>
</dbReference>
<dbReference type="GO" id="GO:0008270">
    <property type="term" value="F:zinc ion binding"/>
    <property type="evidence" value="ECO:0007669"/>
    <property type="project" value="UniProtKB-KW"/>
</dbReference>
<gene>
    <name evidence="4" type="ORF">FSP39_013324</name>
</gene>
<dbReference type="EMBL" id="VSWD01000001">
    <property type="protein sequence ID" value="KAK3108685.1"/>
    <property type="molecule type" value="Genomic_DNA"/>
</dbReference>
<dbReference type="Proteomes" id="UP001186944">
    <property type="component" value="Unassembled WGS sequence"/>
</dbReference>
<dbReference type="Gene3D" id="3.30.160.60">
    <property type="entry name" value="Classic Zinc Finger"/>
    <property type="match status" value="1"/>
</dbReference>